<dbReference type="InterPro" id="IPR052732">
    <property type="entry name" value="Cell-binding_unc_protein"/>
</dbReference>
<comment type="pathway">
    <text evidence="1">Carbohydrate acid metabolism.</text>
</comment>
<dbReference type="AlphaFoldDB" id="A0A0S3QRC8"/>
<evidence type="ECO:0000256" key="2">
    <source>
        <dbReference type="ARBA" id="ARBA00008420"/>
    </source>
</evidence>
<dbReference type="STRING" id="1298851.TST_0022"/>
<keyword evidence="4" id="KW-0808">Transferase</keyword>
<evidence type="ECO:0000256" key="6">
    <source>
        <dbReference type="ARBA" id="ARBA00022777"/>
    </source>
</evidence>
<dbReference type="KEGG" id="ttk:TST_0022"/>
<dbReference type="GO" id="GO:0005975">
    <property type="term" value="P:carbohydrate metabolic process"/>
    <property type="evidence" value="ECO:0007669"/>
    <property type="project" value="InterPro"/>
</dbReference>
<dbReference type="Gene3D" id="3.40.50.300">
    <property type="entry name" value="P-loop containing nucleotide triphosphate hydrolases"/>
    <property type="match status" value="1"/>
</dbReference>
<evidence type="ECO:0000256" key="8">
    <source>
        <dbReference type="ARBA" id="ARBA00048090"/>
    </source>
</evidence>
<proteinExistence type="inferred from homology"/>
<dbReference type="Pfam" id="PF13671">
    <property type="entry name" value="AAA_33"/>
    <property type="match status" value="1"/>
</dbReference>
<evidence type="ECO:0000256" key="5">
    <source>
        <dbReference type="ARBA" id="ARBA00022741"/>
    </source>
</evidence>
<comment type="catalytic activity">
    <reaction evidence="8">
        <text>D-gluconate + ATP = 6-phospho-D-gluconate + ADP + H(+)</text>
        <dbReference type="Rhea" id="RHEA:19433"/>
        <dbReference type="ChEBI" id="CHEBI:15378"/>
        <dbReference type="ChEBI" id="CHEBI:18391"/>
        <dbReference type="ChEBI" id="CHEBI:30616"/>
        <dbReference type="ChEBI" id="CHEBI:58759"/>
        <dbReference type="ChEBI" id="CHEBI:456216"/>
        <dbReference type="EC" id="2.7.1.12"/>
    </reaction>
</comment>
<dbReference type="SUPFAM" id="SSF52540">
    <property type="entry name" value="P-loop containing nucleoside triphosphate hydrolases"/>
    <property type="match status" value="1"/>
</dbReference>
<evidence type="ECO:0000313" key="10">
    <source>
        <dbReference type="Proteomes" id="UP000063234"/>
    </source>
</evidence>
<evidence type="ECO:0000256" key="4">
    <source>
        <dbReference type="ARBA" id="ARBA00022679"/>
    </source>
</evidence>
<organism evidence="9 10">
    <name type="scientific">Thermosulfidibacter takaii (strain DSM 17441 / JCM 13301 / NBRC 103674 / ABI70S6)</name>
    <dbReference type="NCBI Taxonomy" id="1298851"/>
    <lineage>
        <taxon>Bacteria</taxon>
        <taxon>Pseudomonadati</taxon>
        <taxon>Thermosulfidibacterota</taxon>
        <taxon>Thermosulfidibacteria</taxon>
        <taxon>Thermosulfidibacterales</taxon>
        <taxon>Thermosulfidibacteraceae</taxon>
    </lineage>
</organism>
<keyword evidence="6" id="KW-0418">Kinase</keyword>
<evidence type="ECO:0000256" key="1">
    <source>
        <dbReference type="ARBA" id="ARBA00004761"/>
    </source>
</evidence>
<dbReference type="Proteomes" id="UP000063234">
    <property type="component" value="Chromosome"/>
</dbReference>
<gene>
    <name evidence="9" type="ORF">TST_0022</name>
</gene>
<comment type="similarity">
    <text evidence="2">Belongs to the gluconokinase GntK/GntV family.</text>
</comment>
<name>A0A0S3QRC8_THET7</name>
<keyword evidence="7" id="KW-0067">ATP-binding</keyword>
<dbReference type="RefSeq" id="WP_231963407.1">
    <property type="nucleotide sequence ID" value="NZ_AP013035.1"/>
</dbReference>
<evidence type="ECO:0000256" key="7">
    <source>
        <dbReference type="ARBA" id="ARBA00022840"/>
    </source>
</evidence>
<dbReference type="EC" id="2.7.1.12" evidence="3"/>
<dbReference type="GO" id="GO:0005524">
    <property type="term" value="F:ATP binding"/>
    <property type="evidence" value="ECO:0007669"/>
    <property type="project" value="UniProtKB-KW"/>
</dbReference>
<accession>A0A0S3QRC8</accession>
<dbReference type="GO" id="GO:0046316">
    <property type="term" value="F:gluconokinase activity"/>
    <property type="evidence" value="ECO:0007669"/>
    <property type="project" value="UniProtKB-EC"/>
</dbReference>
<keyword evidence="10" id="KW-1185">Reference proteome</keyword>
<sequence length="182" mass="20722">MVIVIFGLVGSGKSTVAQALSEKLNGEVFNSDVVRKEMAGLKPFESAKSDFTQGIYTQEFTDKVYEELAKRAIETVKKGKIAILDATFKSKNYRTLLRKLCSEKNIPVKFFYLDVPEEEIKKRLEKREKEKTVSDADFNIYLKMKNSFDPIENDVIMIDGTATPERVAEIILKKLKEAKDVQ</sequence>
<dbReference type="PANTHER" id="PTHR43883">
    <property type="entry name" value="SLR0207 PROTEIN"/>
    <property type="match status" value="1"/>
</dbReference>
<dbReference type="InterPro" id="IPR006001">
    <property type="entry name" value="Therm_gnt_kin"/>
</dbReference>
<keyword evidence="5" id="KW-0547">Nucleotide-binding</keyword>
<reference evidence="10" key="1">
    <citation type="journal article" date="2018" name="Science">
        <title>A primordial and reversible TCA cycle in a facultatively chemolithoautotrophic thermophile.</title>
        <authorList>
            <person name="Nunoura T."/>
            <person name="Chikaraishi Y."/>
            <person name="Izaki R."/>
            <person name="Suwa T."/>
            <person name="Sato T."/>
            <person name="Harada T."/>
            <person name="Mori K."/>
            <person name="Kato Y."/>
            <person name="Miyazaki M."/>
            <person name="Shimamura S."/>
            <person name="Yanagawa K."/>
            <person name="Shuto A."/>
            <person name="Ohkouchi N."/>
            <person name="Fujita N."/>
            <person name="Takaki Y."/>
            <person name="Atomi H."/>
            <person name="Takai K."/>
        </authorList>
    </citation>
    <scope>NUCLEOTIDE SEQUENCE [LARGE SCALE GENOMIC DNA]</scope>
    <source>
        <strain evidence="10">DSM 17441 / JCM 13301 / NBRC 103674 / ABI70S6</strain>
    </source>
</reference>
<dbReference type="CDD" id="cd02021">
    <property type="entry name" value="GntK"/>
    <property type="match status" value="1"/>
</dbReference>
<dbReference type="PANTHER" id="PTHR43883:SF1">
    <property type="entry name" value="GLUCONOKINASE"/>
    <property type="match status" value="1"/>
</dbReference>
<dbReference type="InterPro" id="IPR027417">
    <property type="entry name" value="P-loop_NTPase"/>
</dbReference>
<evidence type="ECO:0000256" key="3">
    <source>
        <dbReference type="ARBA" id="ARBA00012054"/>
    </source>
</evidence>
<protein>
    <recommendedName>
        <fullName evidence="3">gluconokinase</fullName>
        <ecNumber evidence="3">2.7.1.12</ecNumber>
    </recommendedName>
</protein>
<dbReference type="EMBL" id="AP013035">
    <property type="protein sequence ID" value="BAT70833.1"/>
    <property type="molecule type" value="Genomic_DNA"/>
</dbReference>
<evidence type="ECO:0000313" key="9">
    <source>
        <dbReference type="EMBL" id="BAT70833.1"/>
    </source>
</evidence>